<organism evidence="1 2">
    <name type="scientific">Dryococelus australis</name>
    <dbReference type="NCBI Taxonomy" id="614101"/>
    <lineage>
        <taxon>Eukaryota</taxon>
        <taxon>Metazoa</taxon>
        <taxon>Ecdysozoa</taxon>
        <taxon>Arthropoda</taxon>
        <taxon>Hexapoda</taxon>
        <taxon>Insecta</taxon>
        <taxon>Pterygota</taxon>
        <taxon>Neoptera</taxon>
        <taxon>Polyneoptera</taxon>
        <taxon>Phasmatodea</taxon>
        <taxon>Verophasmatodea</taxon>
        <taxon>Anareolatae</taxon>
        <taxon>Phasmatidae</taxon>
        <taxon>Eurycanthinae</taxon>
        <taxon>Dryococelus</taxon>
    </lineage>
</organism>
<keyword evidence="2" id="KW-1185">Reference proteome</keyword>
<reference evidence="1 2" key="1">
    <citation type="submission" date="2023-02" db="EMBL/GenBank/DDBJ databases">
        <title>LHISI_Scaffold_Assembly.</title>
        <authorList>
            <person name="Stuart O.P."/>
            <person name="Cleave R."/>
            <person name="Magrath M.J.L."/>
            <person name="Mikheyev A.S."/>
        </authorList>
    </citation>
    <scope>NUCLEOTIDE SEQUENCE [LARGE SCALE GENOMIC DNA]</scope>
    <source>
        <strain evidence="1">Daus_M_001</strain>
        <tissue evidence="1">Leg muscle</tissue>
    </source>
</reference>
<proteinExistence type="predicted"/>
<name>A0ABQ9GTT9_9NEOP</name>
<sequence>MLEVNEYGLYRSGGRLVRVYLQLLPASDAGMRGSNKGYTATPIKCAIVTYCKGLNHGRGRQVRTLARKVDTLIATEHPVGGTRNNDVFRAGEEAAENAVAGEAGALMENPLHLLIKSGLNSPGLPPKSLTANEVGLLSFAHTAYAIKRLKKVKYGTHYNTTKWKTCLPCPANSSQGFRGGELGKGRISKRKNGRSGRGVVISFHILIHAGEDSQSITSLQVRVELPSHWGNSKHVRPEDTEHGGDCPEVLLVGVCQTPFALLTATQASRGQQLLTMPATDDTQTFAWLLPPRGCTNQVSRREDAQRTAVTERLACSPPTEANRVRFPDRATPVFSHVGIMPNDTAGRRVFSGISRFPRSFNLALLHTSITLIVSHDITLLVGIGTFWEFNYLYAKLHKPLYDQTLAVAPVIPHICQYGIRFLFPCKSAIDAESSIVCLTNSGPIEKVTSVYTVFAESLIGTRGRRKTALQFSDLRVEAMRELMRMARPPLALPRF</sequence>
<dbReference type="EMBL" id="JARBHB010000009">
    <property type="protein sequence ID" value="KAJ8875455.1"/>
    <property type="molecule type" value="Genomic_DNA"/>
</dbReference>
<protein>
    <submittedName>
        <fullName evidence="1">Uncharacterized protein</fullName>
    </submittedName>
</protein>
<dbReference type="Proteomes" id="UP001159363">
    <property type="component" value="Chromosome 8"/>
</dbReference>
<gene>
    <name evidence="1" type="ORF">PR048_023350</name>
</gene>
<comment type="caution">
    <text evidence="1">The sequence shown here is derived from an EMBL/GenBank/DDBJ whole genome shotgun (WGS) entry which is preliminary data.</text>
</comment>
<evidence type="ECO:0000313" key="2">
    <source>
        <dbReference type="Proteomes" id="UP001159363"/>
    </source>
</evidence>
<evidence type="ECO:0000313" key="1">
    <source>
        <dbReference type="EMBL" id="KAJ8875455.1"/>
    </source>
</evidence>
<accession>A0ABQ9GTT9</accession>